<keyword evidence="2" id="KW-0813">Transport</keyword>
<organism evidence="7 8">
    <name type="scientific">Trifolium subterraneum</name>
    <name type="common">Subterranean clover</name>
    <dbReference type="NCBI Taxonomy" id="3900"/>
    <lineage>
        <taxon>Eukaryota</taxon>
        <taxon>Viridiplantae</taxon>
        <taxon>Streptophyta</taxon>
        <taxon>Embryophyta</taxon>
        <taxon>Tracheophyta</taxon>
        <taxon>Spermatophyta</taxon>
        <taxon>Magnoliopsida</taxon>
        <taxon>eudicotyledons</taxon>
        <taxon>Gunneridae</taxon>
        <taxon>Pentapetalae</taxon>
        <taxon>rosids</taxon>
        <taxon>fabids</taxon>
        <taxon>Fabales</taxon>
        <taxon>Fabaceae</taxon>
        <taxon>Papilionoideae</taxon>
        <taxon>50 kb inversion clade</taxon>
        <taxon>NPAAA clade</taxon>
        <taxon>Hologalegina</taxon>
        <taxon>IRL clade</taxon>
        <taxon>Trifolieae</taxon>
        <taxon>Trifolium</taxon>
    </lineage>
</organism>
<dbReference type="EMBL" id="DF973316">
    <property type="protein sequence ID" value="GAU25624.1"/>
    <property type="molecule type" value="Genomic_DNA"/>
</dbReference>
<protein>
    <recommendedName>
        <fullName evidence="9">Amino acid permease/ SLC12A domain-containing protein</fullName>
    </recommendedName>
</protein>
<evidence type="ECO:0000256" key="5">
    <source>
        <dbReference type="ARBA" id="ARBA00023136"/>
    </source>
</evidence>
<keyword evidence="3 6" id="KW-0812">Transmembrane</keyword>
<reference evidence="8" key="1">
    <citation type="journal article" date="2017" name="Front. Plant Sci.">
        <title>Climate Clever Clovers: New Paradigm to Reduce the Environmental Footprint of Ruminants by Breeding Low Methanogenic Forages Utilizing Haplotype Variation.</title>
        <authorList>
            <person name="Kaur P."/>
            <person name="Appels R."/>
            <person name="Bayer P.E."/>
            <person name="Keeble-Gagnere G."/>
            <person name="Wang J."/>
            <person name="Hirakawa H."/>
            <person name="Shirasawa K."/>
            <person name="Vercoe P."/>
            <person name="Stefanova K."/>
            <person name="Durmic Z."/>
            <person name="Nichols P."/>
            <person name="Revell C."/>
            <person name="Isobe S.N."/>
            <person name="Edwards D."/>
            <person name="Erskine W."/>
        </authorList>
    </citation>
    <scope>NUCLEOTIDE SEQUENCE [LARGE SCALE GENOMIC DNA]</scope>
    <source>
        <strain evidence="8">cv. Daliak</strain>
    </source>
</reference>
<proteinExistence type="predicted"/>
<sequence>MTLPSHVDVVTNDDASFDSGHNRLLQLGYKQELKRDLSVVSNFALSFSIISVLTGITTLYNTGLNYGGPVSMQYGWFLASAFTMLVALSMAEICSAYPTSGGVFVLMILIPSVAMERASTKFVFTHFNADNGDGINSRPYMFLLGLLMSITYAVTDIPSLLSENNDAGGYAIAEIFYQAFKSRYGNGVGGIICLGIIAVAIFFCGMSTVTSNSRMAYAFSRDGAMPFSYLWHKVNKQDIPIYAVWLSVCISFCMALTSLGSLVAFQAMVSIAVIDLYIAYALPIFFRVTLARKSFVQGPFNLGRYGIIIGWIAVIWVVIISILFSLPVAYPITIETLNYTPIALGCLTILVLSYWLISGRHWFKGPITNLEP</sequence>
<evidence type="ECO:0000256" key="1">
    <source>
        <dbReference type="ARBA" id="ARBA00004141"/>
    </source>
</evidence>
<evidence type="ECO:0000313" key="8">
    <source>
        <dbReference type="Proteomes" id="UP000242715"/>
    </source>
</evidence>
<dbReference type="InterPro" id="IPR002293">
    <property type="entry name" value="AA/rel_permease1"/>
</dbReference>
<feature type="transmembrane region" description="Helical" evidence="6">
    <location>
        <begin position="139"/>
        <end position="155"/>
    </location>
</feature>
<comment type="subcellular location">
    <subcellularLocation>
        <location evidence="1">Membrane</location>
        <topology evidence="1">Multi-pass membrane protein</topology>
    </subcellularLocation>
</comment>
<dbReference type="Pfam" id="PF13520">
    <property type="entry name" value="AA_permease_2"/>
    <property type="match status" value="1"/>
</dbReference>
<accession>A0A2Z6LZP4</accession>
<evidence type="ECO:0000256" key="6">
    <source>
        <dbReference type="SAM" id="Phobius"/>
    </source>
</evidence>
<dbReference type="GO" id="GO:0016020">
    <property type="term" value="C:membrane"/>
    <property type="evidence" value="ECO:0007669"/>
    <property type="project" value="UniProtKB-SubCell"/>
</dbReference>
<feature type="transmembrane region" description="Helical" evidence="6">
    <location>
        <begin position="263"/>
        <end position="286"/>
    </location>
</feature>
<feature type="transmembrane region" description="Helical" evidence="6">
    <location>
        <begin position="97"/>
        <end position="118"/>
    </location>
</feature>
<keyword evidence="4 6" id="KW-1133">Transmembrane helix</keyword>
<evidence type="ECO:0000256" key="2">
    <source>
        <dbReference type="ARBA" id="ARBA00022448"/>
    </source>
</evidence>
<dbReference type="GO" id="GO:0005313">
    <property type="term" value="F:L-glutamate transmembrane transporter activity"/>
    <property type="evidence" value="ECO:0007669"/>
    <property type="project" value="TreeGrafter"/>
</dbReference>
<name>A0A2Z6LZP4_TRISU</name>
<feature type="transmembrane region" description="Helical" evidence="6">
    <location>
        <begin position="307"/>
        <end position="330"/>
    </location>
</feature>
<evidence type="ECO:0000256" key="3">
    <source>
        <dbReference type="ARBA" id="ARBA00022692"/>
    </source>
</evidence>
<dbReference type="Gene3D" id="1.20.1740.10">
    <property type="entry name" value="Amino acid/polyamine transporter I"/>
    <property type="match status" value="2"/>
</dbReference>
<dbReference type="GO" id="GO:0015185">
    <property type="term" value="F:gamma-aminobutyric acid transmembrane transporter activity"/>
    <property type="evidence" value="ECO:0007669"/>
    <property type="project" value="TreeGrafter"/>
</dbReference>
<dbReference type="OrthoDB" id="3257095at2759"/>
<dbReference type="PANTHER" id="PTHR45649:SF37">
    <property type="entry name" value="AMINO-ACID PERMEASE BAT1-LIKE PROTEIN"/>
    <property type="match status" value="1"/>
</dbReference>
<evidence type="ECO:0000256" key="4">
    <source>
        <dbReference type="ARBA" id="ARBA00022989"/>
    </source>
</evidence>
<dbReference type="AlphaFoldDB" id="A0A2Z6LZP4"/>
<feature type="transmembrane region" description="Helical" evidence="6">
    <location>
        <begin position="239"/>
        <end position="257"/>
    </location>
</feature>
<gene>
    <name evidence="7" type="ORF">TSUD_49760</name>
</gene>
<dbReference type="PIRSF" id="PIRSF006060">
    <property type="entry name" value="AA_transporter"/>
    <property type="match status" value="1"/>
</dbReference>
<keyword evidence="8" id="KW-1185">Reference proteome</keyword>
<keyword evidence="5 6" id="KW-0472">Membrane</keyword>
<feature type="transmembrane region" description="Helical" evidence="6">
    <location>
        <begin position="74"/>
        <end position="91"/>
    </location>
</feature>
<feature type="transmembrane region" description="Helical" evidence="6">
    <location>
        <begin position="336"/>
        <end position="357"/>
    </location>
</feature>
<dbReference type="GO" id="GO:0015180">
    <property type="term" value="F:L-alanine transmembrane transporter activity"/>
    <property type="evidence" value="ECO:0007669"/>
    <property type="project" value="TreeGrafter"/>
</dbReference>
<evidence type="ECO:0000313" key="7">
    <source>
        <dbReference type="EMBL" id="GAU25624.1"/>
    </source>
</evidence>
<dbReference type="Proteomes" id="UP000242715">
    <property type="component" value="Unassembled WGS sequence"/>
</dbReference>
<evidence type="ECO:0008006" key="9">
    <source>
        <dbReference type="Google" id="ProtNLM"/>
    </source>
</evidence>
<dbReference type="GO" id="GO:0015189">
    <property type="term" value="F:L-lysine transmembrane transporter activity"/>
    <property type="evidence" value="ECO:0007669"/>
    <property type="project" value="TreeGrafter"/>
</dbReference>
<dbReference type="PANTHER" id="PTHR45649">
    <property type="entry name" value="AMINO-ACID PERMEASE BAT1"/>
    <property type="match status" value="1"/>
</dbReference>
<feature type="transmembrane region" description="Helical" evidence="6">
    <location>
        <begin position="43"/>
        <end position="62"/>
    </location>
</feature>
<feature type="transmembrane region" description="Helical" evidence="6">
    <location>
        <begin position="187"/>
        <end position="209"/>
    </location>
</feature>